<reference evidence="2 3" key="1">
    <citation type="submission" date="2019-11" db="EMBL/GenBank/DDBJ databases">
        <title>Whole genome sequencing identifies a novel species of the genus Arsenicicoccus isolated from human blood.</title>
        <authorList>
            <person name="Jeong J.H."/>
            <person name="Kweon O.J."/>
            <person name="Kim H.R."/>
            <person name="Kim T.-H."/>
            <person name="Ha S.-M."/>
            <person name="Lee M.-K."/>
        </authorList>
    </citation>
    <scope>NUCLEOTIDE SEQUENCE [LARGE SCALE GENOMIC DNA]</scope>
    <source>
        <strain evidence="2 3">MKL-02</strain>
    </source>
</reference>
<dbReference type="RefSeq" id="WP_154593115.1">
    <property type="nucleotide sequence ID" value="NZ_CP171001.1"/>
</dbReference>
<feature type="transmembrane region" description="Helical" evidence="1">
    <location>
        <begin position="52"/>
        <end position="75"/>
    </location>
</feature>
<comment type="caution">
    <text evidence="2">The sequence shown here is derived from an EMBL/GenBank/DDBJ whole genome shotgun (WGS) entry which is preliminary data.</text>
</comment>
<evidence type="ECO:0000256" key="1">
    <source>
        <dbReference type="SAM" id="Phobius"/>
    </source>
</evidence>
<dbReference type="Proteomes" id="UP000431092">
    <property type="component" value="Unassembled WGS sequence"/>
</dbReference>
<sequence>MSTARPPQTWARWAAWGAFLSTIPSAVWRLLMLYGVLPGTADLRALHAGEEGYVWGLSIVQVACGMLSLGLVQGWGERVGGLRLNRWVPVLVGGLGALAVTWLFTITMPTQILTGHRPDEYTMHGGPLVLMGACYLPILLWGPLLLVAVAGYWRRRRP</sequence>
<dbReference type="AlphaFoldDB" id="A0A6I3IPA2"/>
<feature type="transmembrane region" description="Helical" evidence="1">
    <location>
        <begin position="128"/>
        <end position="153"/>
    </location>
</feature>
<accession>A0A6I3IPA2</accession>
<evidence type="ECO:0000313" key="3">
    <source>
        <dbReference type="Proteomes" id="UP000431092"/>
    </source>
</evidence>
<organism evidence="2 3">
    <name type="scientific">Arsenicicoccus cauae</name>
    <dbReference type="NCBI Taxonomy" id="2663847"/>
    <lineage>
        <taxon>Bacteria</taxon>
        <taxon>Bacillati</taxon>
        <taxon>Actinomycetota</taxon>
        <taxon>Actinomycetes</taxon>
        <taxon>Micrococcales</taxon>
        <taxon>Intrasporangiaceae</taxon>
        <taxon>Arsenicicoccus</taxon>
    </lineage>
</organism>
<keyword evidence="1" id="KW-0472">Membrane</keyword>
<keyword evidence="3" id="KW-1185">Reference proteome</keyword>
<protein>
    <recommendedName>
        <fullName evidence="4">DUF3995 domain-containing protein</fullName>
    </recommendedName>
</protein>
<name>A0A6I3IPA2_9MICO</name>
<feature type="transmembrane region" description="Helical" evidence="1">
    <location>
        <begin position="12"/>
        <end position="32"/>
    </location>
</feature>
<feature type="transmembrane region" description="Helical" evidence="1">
    <location>
        <begin position="87"/>
        <end position="108"/>
    </location>
</feature>
<dbReference type="EMBL" id="WLVL01000026">
    <property type="protein sequence ID" value="MTB71810.1"/>
    <property type="molecule type" value="Genomic_DNA"/>
</dbReference>
<evidence type="ECO:0008006" key="4">
    <source>
        <dbReference type="Google" id="ProtNLM"/>
    </source>
</evidence>
<gene>
    <name evidence="2" type="ORF">GGG17_07485</name>
</gene>
<evidence type="ECO:0000313" key="2">
    <source>
        <dbReference type="EMBL" id="MTB71810.1"/>
    </source>
</evidence>
<proteinExistence type="predicted"/>
<keyword evidence="1" id="KW-1133">Transmembrane helix</keyword>
<keyword evidence="1" id="KW-0812">Transmembrane</keyword>